<dbReference type="SUPFAM" id="SSF52402">
    <property type="entry name" value="Adenine nucleotide alpha hydrolases-like"/>
    <property type="match status" value="1"/>
</dbReference>
<dbReference type="EMBL" id="UHDP01000003">
    <property type="protein sequence ID" value="SUM47208.1"/>
    <property type="molecule type" value="Genomic_DNA"/>
</dbReference>
<organism evidence="1 2">
    <name type="scientific">Staphylococcus intermedius NCTC 11048</name>
    <dbReference type="NCBI Taxonomy" id="1141106"/>
    <lineage>
        <taxon>Bacteria</taxon>
        <taxon>Bacillati</taxon>
        <taxon>Bacillota</taxon>
        <taxon>Bacilli</taxon>
        <taxon>Bacillales</taxon>
        <taxon>Staphylococcaceae</taxon>
        <taxon>Staphylococcus</taxon>
        <taxon>Staphylococcus intermedius group</taxon>
    </lineage>
</organism>
<dbReference type="OrthoDB" id="2462219at2"/>
<reference evidence="1 2" key="1">
    <citation type="submission" date="2018-06" db="EMBL/GenBank/DDBJ databases">
        <authorList>
            <consortium name="Pathogen Informatics"/>
            <person name="Doyle S."/>
        </authorList>
    </citation>
    <scope>NUCLEOTIDE SEQUENCE [LARGE SCALE GENOMIC DNA]</scope>
    <source>
        <strain evidence="2">NCTC 11048</strain>
    </source>
</reference>
<gene>
    <name evidence="1" type="ORF">NCTC11048_02280</name>
</gene>
<dbReference type="STRING" id="1141106.GCA_000308095_02364"/>
<dbReference type="Pfam" id="PF03054">
    <property type="entry name" value="tRNA_Me_trans"/>
    <property type="match status" value="1"/>
</dbReference>
<accession>A0A380GAC6</accession>
<dbReference type="Gene3D" id="3.40.50.620">
    <property type="entry name" value="HUPs"/>
    <property type="match status" value="1"/>
</dbReference>
<name>A0A380GAC6_STAIN</name>
<keyword evidence="2" id="KW-1185">Reference proteome</keyword>
<dbReference type="RefSeq" id="WP_019167470.1">
    <property type="nucleotide sequence ID" value="NZ_CAIB01000038.1"/>
</dbReference>
<protein>
    <submittedName>
        <fullName evidence="1">Asparagine synthase (Glutamine-hydrolyzing)</fullName>
    </submittedName>
</protein>
<dbReference type="Proteomes" id="UP000255549">
    <property type="component" value="Unassembled WGS sequence"/>
</dbReference>
<evidence type="ECO:0000313" key="1">
    <source>
        <dbReference type="EMBL" id="SUM47208.1"/>
    </source>
</evidence>
<proteinExistence type="predicted"/>
<dbReference type="AlphaFoldDB" id="A0A380GAC6"/>
<sequence length="622" mass="73645">MCQVLQLTHFSKSFFILQNEHALEVEGYYRQDMRQKTIYFTRDFSYSVCSFQGYHILILGELIDMRDSQKSVEMIVSDLLQHHIDSDAFLNEMSYFNGRYGLFIENGEALYFYNDATSFLSLYYHDTQPIYASHSKLLHQLLQQIYGIEERLIVDKMRGFLDLSKYEKIYKFNANMRFELNQHTLKRVYPNKKYQMLNAKSIVEQVLPLMTEMVAYIYRVGRPVVMSLTGGFDSRVSLALLKNKLPHTLFFTYLKTDEKKITGAQKKIYDSDQKVVYFLVNQLNLKHLFFNIDQREGVQVVDDLYANYESEHSIEIVHYYSQDVKFQNVSHVKSSLFELAKGIRPSALEEQGVAIEAYVPYIKKWSPINQTSWIQQVFTQFIERNEINFCLDKGYHLYDVLYLESRMNGWHSAIIQESDPYMEVYNFINCRFILFRLMEMDYEERKTHVFHKAIIDECWPLLHFFGFNTDQNLYDQYQSLKKQLKTVENHQKPIHGTKLNYETQDFSKIAQQQSIRFKLNQQKFIAHQIYCLNILNPCDNAVSISIRTFYQNNKGRGHIFMTIDHVKYDIVDLGYESIEKTLSPHSYLSIELQSTKDIEKSSWIEAAKFQITESNSNKKVIE</sequence>
<dbReference type="InterPro" id="IPR014729">
    <property type="entry name" value="Rossmann-like_a/b/a_fold"/>
</dbReference>
<evidence type="ECO:0000313" key="2">
    <source>
        <dbReference type="Proteomes" id="UP000255549"/>
    </source>
</evidence>